<evidence type="ECO:0000313" key="7">
    <source>
        <dbReference type="EMBL" id="NJC73499.1"/>
    </source>
</evidence>
<sequence>MLATLGDLPTGPEWAYEFKWDGVRAVTRTGRRRVRVLSRNNRDLTATYPELAELGAVLGERGAVVDGEVVALDSGGRPSFERLQRRMHVGAPTPGLLAAVPVVYHVFDVLHVDGESTLRLPYEHRRELLAALGLTGPVVTVPAHFTDVDGAHVLTAARAAGLEGVVAKRLGSTYQPGRRSADWIKVPIVHTQEVVIVGYTAGAGRRAGTIGSLLLAVHDPAGRLRYAGHVGTGFTESMLRDLQRRLVPLHRRTPAVGGVPRDHARHARWVDPVVVGEVAYRTWTPDGRLRLPSWRGLRPDRDAAEVHRPDVPARPAPPPPAGRHAGGPTGHVEGAMQTSDGRWRVEVVRRGTGHWYRIVHGENTIDWLSLADVERILGEVGVDLTLLREVGPAA</sequence>
<protein>
    <recommendedName>
        <fullName evidence="2">DNA ligase (ATP)</fullName>
        <ecNumber evidence="2">6.5.1.1</ecNumber>
    </recommendedName>
</protein>
<name>A0ABX0Y506_9ACTN</name>
<dbReference type="EMBL" id="JAATVY010000031">
    <property type="protein sequence ID" value="NJC73499.1"/>
    <property type="molecule type" value="Genomic_DNA"/>
</dbReference>
<proteinExistence type="inferred from homology"/>
<evidence type="ECO:0000256" key="5">
    <source>
        <dbReference type="SAM" id="MobiDB-lite"/>
    </source>
</evidence>
<dbReference type="NCBIfam" id="TIGR02779">
    <property type="entry name" value="NHEJ_ligase_lig"/>
    <property type="match status" value="1"/>
</dbReference>
<evidence type="ECO:0000259" key="6">
    <source>
        <dbReference type="PROSITE" id="PS50160"/>
    </source>
</evidence>
<accession>A0ABX0Y506</accession>
<dbReference type="InterPro" id="IPR012309">
    <property type="entry name" value="DNA_ligase_ATP-dep_C"/>
</dbReference>
<organism evidence="7 8">
    <name type="scientific">Planosporangium thailandense</name>
    <dbReference type="NCBI Taxonomy" id="765197"/>
    <lineage>
        <taxon>Bacteria</taxon>
        <taxon>Bacillati</taxon>
        <taxon>Actinomycetota</taxon>
        <taxon>Actinomycetes</taxon>
        <taxon>Micromonosporales</taxon>
        <taxon>Micromonosporaceae</taxon>
        <taxon>Planosporangium</taxon>
    </lineage>
</organism>
<reference evidence="7 8" key="1">
    <citation type="submission" date="2020-03" db="EMBL/GenBank/DDBJ databases">
        <title>WGS of the type strain of Planosporangium spp.</title>
        <authorList>
            <person name="Thawai C."/>
        </authorList>
    </citation>
    <scope>NUCLEOTIDE SEQUENCE [LARGE SCALE GENOMIC DNA]</scope>
    <source>
        <strain evidence="7 8">TBRC 5610</strain>
    </source>
</reference>
<dbReference type="CDD" id="cd07971">
    <property type="entry name" value="OBF_DNA_ligase_LigD"/>
    <property type="match status" value="1"/>
</dbReference>
<dbReference type="Gene3D" id="2.40.50.140">
    <property type="entry name" value="Nucleic acid-binding proteins"/>
    <property type="match status" value="1"/>
</dbReference>
<feature type="region of interest" description="Disordered" evidence="5">
    <location>
        <begin position="300"/>
        <end position="339"/>
    </location>
</feature>
<evidence type="ECO:0000256" key="4">
    <source>
        <dbReference type="ARBA" id="ARBA00034003"/>
    </source>
</evidence>
<dbReference type="Gene3D" id="3.30.470.30">
    <property type="entry name" value="DNA ligase/mRNA capping enzyme"/>
    <property type="match status" value="1"/>
</dbReference>
<evidence type="ECO:0000256" key="3">
    <source>
        <dbReference type="ARBA" id="ARBA00022598"/>
    </source>
</evidence>
<dbReference type="Pfam" id="PF04679">
    <property type="entry name" value="DNA_ligase_A_C"/>
    <property type="match status" value="1"/>
</dbReference>
<dbReference type="PANTHER" id="PTHR45674">
    <property type="entry name" value="DNA LIGASE 1/3 FAMILY MEMBER"/>
    <property type="match status" value="1"/>
</dbReference>
<dbReference type="GO" id="GO:0016874">
    <property type="term" value="F:ligase activity"/>
    <property type="evidence" value="ECO:0007669"/>
    <property type="project" value="UniProtKB-KW"/>
</dbReference>
<dbReference type="InterPro" id="IPR012340">
    <property type="entry name" value="NA-bd_OB-fold"/>
</dbReference>
<dbReference type="Pfam" id="PF01068">
    <property type="entry name" value="DNA_ligase_A_M"/>
    <property type="match status" value="1"/>
</dbReference>
<dbReference type="EC" id="6.5.1.1" evidence="2"/>
<evidence type="ECO:0000256" key="1">
    <source>
        <dbReference type="ARBA" id="ARBA00007572"/>
    </source>
</evidence>
<dbReference type="InterPro" id="IPR050191">
    <property type="entry name" value="ATP-dep_DNA_ligase"/>
</dbReference>
<feature type="compositionally biased region" description="Pro residues" evidence="5">
    <location>
        <begin position="312"/>
        <end position="321"/>
    </location>
</feature>
<evidence type="ECO:0000256" key="2">
    <source>
        <dbReference type="ARBA" id="ARBA00012727"/>
    </source>
</evidence>
<dbReference type="CDD" id="cd07906">
    <property type="entry name" value="Adenylation_DNA_ligase_LigD_LigC"/>
    <property type="match status" value="1"/>
</dbReference>
<dbReference type="InterPro" id="IPR012310">
    <property type="entry name" value="DNA_ligase_ATP-dep_cent"/>
</dbReference>
<dbReference type="Gene3D" id="3.30.1490.70">
    <property type="match status" value="1"/>
</dbReference>
<keyword evidence="3 7" id="KW-0436">Ligase</keyword>
<comment type="caution">
    <text evidence="7">The sequence shown here is derived from an EMBL/GenBank/DDBJ whole genome shotgun (WGS) entry which is preliminary data.</text>
</comment>
<dbReference type="SUPFAM" id="SSF56091">
    <property type="entry name" value="DNA ligase/mRNA capping enzyme, catalytic domain"/>
    <property type="match status" value="1"/>
</dbReference>
<dbReference type="SUPFAM" id="SSF50249">
    <property type="entry name" value="Nucleic acid-binding proteins"/>
    <property type="match status" value="1"/>
</dbReference>
<keyword evidence="8" id="KW-1185">Reference proteome</keyword>
<feature type="domain" description="ATP-dependent DNA ligase family profile" evidence="6">
    <location>
        <begin position="100"/>
        <end position="219"/>
    </location>
</feature>
<comment type="catalytic activity">
    <reaction evidence="4">
        <text>ATP + (deoxyribonucleotide)n-3'-hydroxyl + 5'-phospho-(deoxyribonucleotide)m = (deoxyribonucleotide)n+m + AMP + diphosphate.</text>
        <dbReference type="EC" id="6.5.1.1"/>
    </reaction>
</comment>
<dbReference type="PANTHER" id="PTHR45674:SF4">
    <property type="entry name" value="DNA LIGASE 1"/>
    <property type="match status" value="1"/>
</dbReference>
<gene>
    <name evidence="7" type="ORF">HC031_27795</name>
</gene>
<feature type="compositionally biased region" description="Basic and acidic residues" evidence="5">
    <location>
        <begin position="300"/>
        <end position="311"/>
    </location>
</feature>
<comment type="similarity">
    <text evidence="1">Belongs to the ATP-dependent DNA ligase family.</text>
</comment>
<dbReference type="PROSITE" id="PS50160">
    <property type="entry name" value="DNA_LIGASE_A3"/>
    <property type="match status" value="1"/>
</dbReference>
<dbReference type="Proteomes" id="UP000722989">
    <property type="component" value="Unassembled WGS sequence"/>
</dbReference>
<dbReference type="InterPro" id="IPR014146">
    <property type="entry name" value="LigD_ligase_dom"/>
</dbReference>
<evidence type="ECO:0000313" key="8">
    <source>
        <dbReference type="Proteomes" id="UP000722989"/>
    </source>
</evidence>